<protein>
    <submittedName>
        <fullName evidence="1">Uncharacterized protein</fullName>
    </submittedName>
</protein>
<dbReference type="AlphaFoldDB" id="G4TWX9"/>
<dbReference type="InParanoid" id="G4TWX9"/>
<dbReference type="EMBL" id="CAFZ01000529">
    <property type="protein sequence ID" value="CCA75822.1"/>
    <property type="molecule type" value="Genomic_DNA"/>
</dbReference>
<comment type="caution">
    <text evidence="1">The sequence shown here is derived from an EMBL/GenBank/DDBJ whole genome shotgun (WGS) entry which is preliminary data.</text>
</comment>
<sequence length="69" mass="8195">MRQSTIQSWSRLLRGCYEMVTKNQSKCAIRFSVNCLLFRRISKVERHRKDKDGLAFCRTHQRDETITGC</sequence>
<organism evidence="1 2">
    <name type="scientific">Serendipita indica (strain DSM 11827)</name>
    <name type="common">Root endophyte fungus</name>
    <name type="synonym">Piriformospora indica</name>
    <dbReference type="NCBI Taxonomy" id="1109443"/>
    <lineage>
        <taxon>Eukaryota</taxon>
        <taxon>Fungi</taxon>
        <taxon>Dikarya</taxon>
        <taxon>Basidiomycota</taxon>
        <taxon>Agaricomycotina</taxon>
        <taxon>Agaricomycetes</taxon>
        <taxon>Sebacinales</taxon>
        <taxon>Serendipitaceae</taxon>
        <taxon>Serendipita</taxon>
    </lineage>
</organism>
<evidence type="ECO:0000313" key="1">
    <source>
        <dbReference type="EMBL" id="CCA75822.1"/>
    </source>
</evidence>
<dbReference type="Proteomes" id="UP000007148">
    <property type="component" value="Unassembled WGS sequence"/>
</dbReference>
<reference evidence="1 2" key="1">
    <citation type="journal article" date="2011" name="PLoS Pathog.">
        <title>Endophytic Life Strategies Decoded by Genome and Transcriptome Analyses of the Mutualistic Root Symbiont Piriformospora indica.</title>
        <authorList>
            <person name="Zuccaro A."/>
            <person name="Lahrmann U."/>
            <person name="Guldener U."/>
            <person name="Langen G."/>
            <person name="Pfiffi S."/>
            <person name="Biedenkopf D."/>
            <person name="Wong P."/>
            <person name="Samans B."/>
            <person name="Grimm C."/>
            <person name="Basiewicz M."/>
            <person name="Murat C."/>
            <person name="Martin F."/>
            <person name="Kogel K.H."/>
        </authorList>
    </citation>
    <scope>NUCLEOTIDE SEQUENCE [LARGE SCALE GENOMIC DNA]</scope>
    <source>
        <strain evidence="1 2">DSM 11827</strain>
    </source>
</reference>
<evidence type="ECO:0000313" key="2">
    <source>
        <dbReference type="Proteomes" id="UP000007148"/>
    </source>
</evidence>
<proteinExistence type="predicted"/>
<keyword evidence="2" id="KW-1185">Reference proteome</keyword>
<accession>G4TWX9</accession>
<dbReference type="HOGENOM" id="CLU_2776849_0_0_1"/>
<name>G4TWX9_SERID</name>
<gene>
    <name evidence="1" type="ORF">PIIN_09810</name>
</gene>